<evidence type="ECO:0000256" key="1">
    <source>
        <dbReference type="ARBA" id="ARBA00004430"/>
    </source>
</evidence>
<dbReference type="GO" id="GO:0060294">
    <property type="term" value="P:cilium movement involved in cell motility"/>
    <property type="evidence" value="ECO:0007669"/>
    <property type="project" value="InterPro"/>
</dbReference>
<dbReference type="PANTHER" id="PTHR13159">
    <property type="entry name" value="RADIAL SPOKEHEAD-RELATED"/>
    <property type="match status" value="1"/>
</dbReference>
<dbReference type="GO" id="GO:0035082">
    <property type="term" value="P:axoneme assembly"/>
    <property type="evidence" value="ECO:0007669"/>
    <property type="project" value="TreeGrafter"/>
</dbReference>
<feature type="region of interest" description="Disordered" evidence="6">
    <location>
        <begin position="132"/>
        <end position="154"/>
    </location>
</feature>
<dbReference type="AlphaFoldDB" id="A0A9N9RVT0"/>
<dbReference type="InterPro" id="IPR006802">
    <property type="entry name" value="Radial_spoke"/>
</dbReference>
<gene>
    <name evidence="7" type="ORF">CHIRRI_LOCUS6340</name>
</gene>
<feature type="compositionally biased region" description="Basic and acidic residues" evidence="6">
    <location>
        <begin position="666"/>
        <end position="681"/>
    </location>
</feature>
<feature type="region of interest" description="Disordered" evidence="6">
    <location>
        <begin position="267"/>
        <end position="290"/>
    </location>
</feature>
<evidence type="ECO:0008006" key="9">
    <source>
        <dbReference type="Google" id="ProtNLM"/>
    </source>
</evidence>
<dbReference type="Pfam" id="PF04712">
    <property type="entry name" value="Radial_spoke"/>
    <property type="match status" value="1"/>
</dbReference>
<keyword evidence="4" id="KW-0206">Cytoskeleton</keyword>
<name>A0A9N9RVT0_9DIPT</name>
<reference evidence="7" key="1">
    <citation type="submission" date="2022-01" db="EMBL/GenBank/DDBJ databases">
        <authorList>
            <person name="King R."/>
        </authorList>
    </citation>
    <scope>NUCLEOTIDE SEQUENCE</scope>
</reference>
<reference evidence="7" key="2">
    <citation type="submission" date="2022-10" db="EMBL/GenBank/DDBJ databases">
        <authorList>
            <consortium name="ENA_rothamsted_submissions"/>
            <consortium name="culmorum"/>
            <person name="King R."/>
        </authorList>
    </citation>
    <scope>NUCLEOTIDE SEQUENCE</scope>
</reference>
<sequence length="681" mass="79233">MTSEMSNDEKNKGSRKSSSINRKTISNQNYRMKQMTEVFPSLKKDLQNAKLFLQQSSNESGDSLYEHLTRVITKVIDERPSNVVDHFELYSERVRLEKFRMQDMRIEVAYKEPDRLTSAQRMLPIRIEEYNQQQQKQRQQMNKNKNEMKSMTSTNSVVMDEGEEDDEQNDVIYYESPAVKDLCELQFYWNLLGIGFPREETFSLSCAIRKLKTNAIFSSTRFWGKIFGLRNDYYIAECTLTEDALEKRIDAVEKAINIMSMEPLNREFSDQQRKSSSNASMRFESTSVVGKNSKNEKSAVVVATSDDISSVSDSMPNKREMNETFDENERKEYPTEWNFSMNIPQTSYRRPIEIPAEKIGHGVNRCVYYVCTNLYEEWIELPLATPHQINVSRRIKKYFTGNLDAEIPSHPTFPGTERNYLRAIIARISSSTHVAPRNFYEIESNKNIIDGNNEDGEEENDNFDEDKCNNDKPIRVNASYHPLPLDKLLKLDHWMHIKPEILKQGRVCYFDGRLLINNQVNDNDDESSIDDDNDDDDENVTEITNIEMRPEMLVPLFTSCSGDRLTNDIISPWTIRLSDAFVESPLVLLQSNIWSGAFTFVKDRICDNIYIGFGCKYTSLNYSPTSFLPQVEMEYPHGEDVKEENDPSVDDEKEWERQQEMNQNNHRSDDDDVSHEVEINN</sequence>
<comment type="subcellular location">
    <subcellularLocation>
        <location evidence="1">Cytoplasm</location>
        <location evidence="1">Cytoskeleton</location>
        <location evidence="1">Cilium axoneme</location>
    </subcellularLocation>
</comment>
<dbReference type="EMBL" id="OU895878">
    <property type="protein sequence ID" value="CAG9803440.1"/>
    <property type="molecule type" value="Genomic_DNA"/>
</dbReference>
<evidence type="ECO:0000256" key="5">
    <source>
        <dbReference type="ARBA" id="ARBA00023273"/>
    </source>
</evidence>
<organism evidence="7 8">
    <name type="scientific">Chironomus riparius</name>
    <dbReference type="NCBI Taxonomy" id="315576"/>
    <lineage>
        <taxon>Eukaryota</taxon>
        <taxon>Metazoa</taxon>
        <taxon>Ecdysozoa</taxon>
        <taxon>Arthropoda</taxon>
        <taxon>Hexapoda</taxon>
        <taxon>Insecta</taxon>
        <taxon>Pterygota</taxon>
        <taxon>Neoptera</taxon>
        <taxon>Endopterygota</taxon>
        <taxon>Diptera</taxon>
        <taxon>Nematocera</taxon>
        <taxon>Chironomoidea</taxon>
        <taxon>Chironomidae</taxon>
        <taxon>Chironominae</taxon>
        <taxon>Chironomus</taxon>
    </lineage>
</organism>
<evidence type="ECO:0000256" key="3">
    <source>
        <dbReference type="ARBA" id="ARBA00023069"/>
    </source>
</evidence>
<dbReference type="Proteomes" id="UP001153620">
    <property type="component" value="Chromosome 2"/>
</dbReference>
<evidence type="ECO:0000256" key="4">
    <source>
        <dbReference type="ARBA" id="ARBA00023212"/>
    </source>
</evidence>
<feature type="compositionally biased region" description="Low complexity" evidence="6">
    <location>
        <begin position="132"/>
        <end position="143"/>
    </location>
</feature>
<proteinExistence type="predicted"/>
<feature type="region of interest" description="Disordered" evidence="6">
    <location>
        <begin position="636"/>
        <end position="681"/>
    </location>
</feature>
<feature type="compositionally biased region" description="Acidic residues" evidence="6">
    <location>
        <begin position="452"/>
        <end position="464"/>
    </location>
</feature>
<evidence type="ECO:0000313" key="8">
    <source>
        <dbReference type="Proteomes" id="UP001153620"/>
    </source>
</evidence>
<evidence type="ECO:0000313" key="7">
    <source>
        <dbReference type="EMBL" id="CAG9803440.1"/>
    </source>
</evidence>
<feature type="compositionally biased region" description="Polar residues" evidence="6">
    <location>
        <begin position="274"/>
        <end position="290"/>
    </location>
</feature>
<dbReference type="OrthoDB" id="272202at2759"/>
<keyword evidence="8" id="KW-1185">Reference proteome</keyword>
<keyword evidence="5" id="KW-0966">Cell projection</keyword>
<evidence type="ECO:0000256" key="6">
    <source>
        <dbReference type="SAM" id="MobiDB-lite"/>
    </source>
</evidence>
<feature type="region of interest" description="Disordered" evidence="6">
    <location>
        <begin position="1"/>
        <end position="29"/>
    </location>
</feature>
<dbReference type="GO" id="GO:0001534">
    <property type="term" value="C:radial spoke"/>
    <property type="evidence" value="ECO:0007669"/>
    <property type="project" value="InterPro"/>
</dbReference>
<feature type="compositionally biased region" description="Polar residues" evidence="6">
    <location>
        <begin position="16"/>
        <end position="29"/>
    </location>
</feature>
<feature type="compositionally biased region" description="Acidic residues" evidence="6">
    <location>
        <begin position="641"/>
        <end position="653"/>
    </location>
</feature>
<dbReference type="PANTHER" id="PTHR13159:SF0">
    <property type="entry name" value="RADIAL SPOKE HEAD 6 HOMOLOG A"/>
    <property type="match status" value="1"/>
</dbReference>
<keyword evidence="3" id="KW-0969">Cilium</keyword>
<accession>A0A9N9RVT0</accession>
<dbReference type="CDD" id="cd22963">
    <property type="entry name" value="DD_CrRSP4-like"/>
    <property type="match status" value="1"/>
</dbReference>
<feature type="region of interest" description="Disordered" evidence="6">
    <location>
        <begin position="450"/>
        <end position="470"/>
    </location>
</feature>
<keyword evidence="2" id="KW-0963">Cytoplasm</keyword>
<evidence type="ECO:0000256" key="2">
    <source>
        <dbReference type="ARBA" id="ARBA00022490"/>
    </source>
</evidence>
<protein>
    <recommendedName>
        <fullName evidence="9">Radial spokehead-like protein</fullName>
    </recommendedName>
</protein>